<dbReference type="Proteomes" id="UP001176521">
    <property type="component" value="Unassembled WGS sequence"/>
</dbReference>
<evidence type="ECO:0000256" key="3">
    <source>
        <dbReference type="SAM" id="MobiDB-lite"/>
    </source>
</evidence>
<reference evidence="5" key="1">
    <citation type="journal article" date="2023" name="PhytoFront">
        <title>Draft Genome Resources of Seven Strains of Tilletia horrida, Causal Agent of Kernel Smut of Rice.</title>
        <authorList>
            <person name="Khanal S."/>
            <person name="Antony Babu S."/>
            <person name="Zhou X.G."/>
        </authorList>
    </citation>
    <scope>NUCLEOTIDE SEQUENCE</scope>
    <source>
        <strain evidence="5">TX3</strain>
    </source>
</reference>
<dbReference type="PANTHER" id="PTHR46242">
    <property type="entry name" value="ZINC FINGER CCHC DOMAIN-CONTAINING PROTEIN 9 ZCCHC9"/>
    <property type="match status" value="1"/>
</dbReference>
<keyword evidence="2" id="KW-0862">Zinc</keyword>
<dbReference type="InterPro" id="IPR001878">
    <property type="entry name" value="Znf_CCHC"/>
</dbReference>
<dbReference type="GO" id="GO:0005730">
    <property type="term" value="C:nucleolus"/>
    <property type="evidence" value="ECO:0007669"/>
    <property type="project" value="TreeGrafter"/>
</dbReference>
<proteinExistence type="predicted"/>
<evidence type="ECO:0000256" key="1">
    <source>
        <dbReference type="ARBA" id="ARBA00022664"/>
    </source>
</evidence>
<keyword evidence="2" id="KW-0479">Metal-binding</keyword>
<dbReference type="AlphaFoldDB" id="A0AAN6GHI0"/>
<feature type="domain" description="CCHC-type" evidence="4">
    <location>
        <begin position="209"/>
        <end position="224"/>
    </location>
</feature>
<organism evidence="5 6">
    <name type="scientific">Tilletia horrida</name>
    <dbReference type="NCBI Taxonomy" id="155126"/>
    <lineage>
        <taxon>Eukaryota</taxon>
        <taxon>Fungi</taxon>
        <taxon>Dikarya</taxon>
        <taxon>Basidiomycota</taxon>
        <taxon>Ustilaginomycotina</taxon>
        <taxon>Exobasidiomycetes</taxon>
        <taxon>Tilletiales</taxon>
        <taxon>Tilletiaceae</taxon>
        <taxon>Tilletia</taxon>
    </lineage>
</organism>
<dbReference type="PANTHER" id="PTHR46242:SF1">
    <property type="entry name" value="ZINC FINGER CCHC DOMAIN-CONTAINING PROTEIN 9"/>
    <property type="match status" value="1"/>
</dbReference>
<dbReference type="Pfam" id="PF00098">
    <property type="entry name" value="zf-CCHC"/>
    <property type="match status" value="2"/>
</dbReference>
<dbReference type="PROSITE" id="PS50158">
    <property type="entry name" value="ZF_CCHC"/>
    <property type="match status" value="3"/>
</dbReference>
<evidence type="ECO:0000259" key="4">
    <source>
        <dbReference type="PROSITE" id="PS50158"/>
    </source>
</evidence>
<dbReference type="InterPro" id="IPR036875">
    <property type="entry name" value="Znf_CCHC_sf"/>
</dbReference>
<feature type="region of interest" description="Disordered" evidence="3">
    <location>
        <begin position="39"/>
        <end position="116"/>
    </location>
</feature>
<keyword evidence="6" id="KW-1185">Reference proteome</keyword>
<feature type="region of interest" description="Disordered" evidence="3">
    <location>
        <begin position="356"/>
        <end position="399"/>
    </location>
</feature>
<evidence type="ECO:0000313" key="5">
    <source>
        <dbReference type="EMBL" id="KAK0541143.1"/>
    </source>
</evidence>
<dbReference type="GO" id="GO:0006397">
    <property type="term" value="P:mRNA processing"/>
    <property type="evidence" value="ECO:0007669"/>
    <property type="project" value="UniProtKB-KW"/>
</dbReference>
<sequence>MTRYTKLEGRKPTATRATASLFDEVHASAAAGAAELKQHELAGADDTACKPSSKRRKLSKEGKPDAGADADADANRTAAAAAPQSEPKAPLTKEGKLKRIKLLKLKAKKSKSDDKRRGLMREVHKLENEVSAEGGAVVGAYKGRKPVEDWNAGPMSSAGRYSYGAASDGAKVETNPWKIMEAERRAKSGARTDARREKRISERQAALTCFACRGSGHSARECPNALNAHTTALNDGEDSTAGRTTTTKGKDVVGICFRCGSSAHILSRCPVKRKRRTDDEEDGADDSLPFATCFVCSQTGHLASACPQNAERGVFPMGGGACGICKSVRHRARDCPQRLEEAEEEQDGRGAILAGLEGEEEHPGSAPAVLSRRPQARAKGKATAAAAVPAPQRKKVVNF</sequence>
<feature type="domain" description="CCHC-type" evidence="4">
    <location>
        <begin position="256"/>
        <end position="270"/>
    </location>
</feature>
<name>A0AAN6GHI0_9BASI</name>
<dbReference type="SMART" id="SM00343">
    <property type="entry name" value="ZnF_C2HC"/>
    <property type="match status" value="4"/>
</dbReference>
<dbReference type="SUPFAM" id="SSF57756">
    <property type="entry name" value="Retrovirus zinc finger-like domains"/>
    <property type="match status" value="2"/>
</dbReference>
<feature type="compositionally biased region" description="Low complexity" evidence="3">
    <location>
        <begin position="381"/>
        <end position="391"/>
    </location>
</feature>
<feature type="compositionally biased region" description="Low complexity" evidence="3">
    <location>
        <begin position="67"/>
        <end position="82"/>
    </location>
</feature>
<keyword evidence="1" id="KW-0507">mRNA processing</keyword>
<dbReference type="InterPro" id="IPR042246">
    <property type="entry name" value="ZCCHC9"/>
</dbReference>
<comment type="caution">
    <text evidence="5">The sequence shown here is derived from an EMBL/GenBank/DDBJ whole genome shotgun (WGS) entry which is preliminary data.</text>
</comment>
<dbReference type="GO" id="GO:0008270">
    <property type="term" value="F:zinc ion binding"/>
    <property type="evidence" value="ECO:0007669"/>
    <property type="project" value="UniProtKB-KW"/>
</dbReference>
<dbReference type="EMBL" id="JAPDMQ010000003">
    <property type="protein sequence ID" value="KAK0541143.1"/>
    <property type="molecule type" value="Genomic_DNA"/>
</dbReference>
<keyword evidence="2" id="KW-0863">Zinc-finger</keyword>
<evidence type="ECO:0000313" key="6">
    <source>
        <dbReference type="Proteomes" id="UP001176521"/>
    </source>
</evidence>
<evidence type="ECO:0000256" key="2">
    <source>
        <dbReference type="PROSITE-ProRule" id="PRU00047"/>
    </source>
</evidence>
<feature type="compositionally biased region" description="Basic residues" evidence="3">
    <location>
        <begin position="98"/>
        <end position="109"/>
    </location>
</feature>
<protein>
    <recommendedName>
        <fullName evidence="4">CCHC-type domain-containing protein</fullName>
    </recommendedName>
</protein>
<accession>A0AAN6GHI0</accession>
<gene>
    <name evidence="5" type="ORF">OC842_000102</name>
</gene>
<feature type="domain" description="CCHC-type" evidence="4">
    <location>
        <begin position="293"/>
        <end position="308"/>
    </location>
</feature>
<dbReference type="GO" id="GO:0003676">
    <property type="term" value="F:nucleic acid binding"/>
    <property type="evidence" value="ECO:0007669"/>
    <property type="project" value="InterPro"/>
</dbReference>
<dbReference type="Gene3D" id="4.10.60.10">
    <property type="entry name" value="Zinc finger, CCHC-type"/>
    <property type="match status" value="2"/>
</dbReference>